<dbReference type="InterPro" id="IPR008969">
    <property type="entry name" value="CarboxyPept-like_regulatory"/>
</dbReference>
<dbReference type="RefSeq" id="WP_203940408.1">
    <property type="nucleotide sequence ID" value="NZ_BAAAGJ010000011.1"/>
</dbReference>
<evidence type="ECO:0000313" key="5">
    <source>
        <dbReference type="Proteomes" id="UP000652013"/>
    </source>
</evidence>
<comment type="caution">
    <text evidence="4">The sequence shown here is derived from an EMBL/GenBank/DDBJ whole genome shotgun (WGS) entry which is preliminary data.</text>
</comment>
<dbReference type="Pfam" id="PF20148">
    <property type="entry name" value="DUF6531"/>
    <property type="match status" value="1"/>
</dbReference>
<dbReference type="InterPro" id="IPR036844">
    <property type="entry name" value="Hint_dom_sf"/>
</dbReference>
<name>A0A8J3YCE2_9ACTN</name>
<dbReference type="PANTHER" id="PTHR32305">
    <property type="match status" value="1"/>
</dbReference>
<keyword evidence="5" id="KW-1185">Reference proteome</keyword>
<dbReference type="Pfam" id="PF01833">
    <property type="entry name" value="TIG"/>
    <property type="match status" value="2"/>
</dbReference>
<feature type="region of interest" description="Disordered" evidence="2">
    <location>
        <begin position="731"/>
        <end position="777"/>
    </location>
</feature>
<dbReference type="SUPFAM" id="SSF49464">
    <property type="entry name" value="Carboxypeptidase regulatory domain-like"/>
    <property type="match status" value="1"/>
</dbReference>
<reference evidence="4" key="1">
    <citation type="submission" date="2021-01" db="EMBL/GenBank/DDBJ databases">
        <title>Whole genome shotgun sequence of Spirilliplanes yamanashiensis NBRC 15828.</title>
        <authorList>
            <person name="Komaki H."/>
            <person name="Tamura T."/>
        </authorList>
    </citation>
    <scope>NUCLEOTIDE SEQUENCE</scope>
    <source>
        <strain evidence="4">NBRC 15828</strain>
    </source>
</reference>
<dbReference type="InterPro" id="IPR002909">
    <property type="entry name" value="IPT_dom"/>
</dbReference>
<dbReference type="InterPro" id="IPR056823">
    <property type="entry name" value="TEN-like_YD-shell"/>
</dbReference>
<dbReference type="InterPro" id="IPR014756">
    <property type="entry name" value="Ig_E-set"/>
</dbReference>
<dbReference type="InterPro" id="IPR006141">
    <property type="entry name" value="Intein_N"/>
</dbReference>
<dbReference type="Pfam" id="PF14414">
    <property type="entry name" value="WHH"/>
    <property type="match status" value="1"/>
</dbReference>
<dbReference type="GO" id="GO:0016539">
    <property type="term" value="P:intein-mediated protein splicing"/>
    <property type="evidence" value="ECO:0007669"/>
    <property type="project" value="InterPro"/>
</dbReference>
<dbReference type="CDD" id="cd00081">
    <property type="entry name" value="Hint"/>
    <property type="match status" value="1"/>
</dbReference>
<dbReference type="NCBIfam" id="TIGR03696">
    <property type="entry name" value="Rhs_assc_core"/>
    <property type="match status" value="1"/>
</dbReference>
<evidence type="ECO:0000256" key="2">
    <source>
        <dbReference type="SAM" id="MobiDB-lite"/>
    </source>
</evidence>
<evidence type="ECO:0000259" key="3">
    <source>
        <dbReference type="SMART" id="SM00306"/>
    </source>
</evidence>
<dbReference type="NCBIfam" id="TIGR01643">
    <property type="entry name" value="YD_repeat_2x"/>
    <property type="match status" value="7"/>
</dbReference>
<feature type="domain" description="Hint" evidence="3">
    <location>
        <begin position="2050"/>
        <end position="2151"/>
    </location>
</feature>
<dbReference type="InterPro" id="IPR031325">
    <property type="entry name" value="RHS_repeat"/>
</dbReference>
<dbReference type="Proteomes" id="UP000652013">
    <property type="component" value="Unassembled WGS sequence"/>
</dbReference>
<dbReference type="Pfam" id="PF05593">
    <property type="entry name" value="RHS_repeat"/>
    <property type="match status" value="4"/>
</dbReference>
<feature type="compositionally biased region" description="Low complexity" evidence="2">
    <location>
        <begin position="735"/>
        <end position="754"/>
    </location>
</feature>
<evidence type="ECO:0000313" key="4">
    <source>
        <dbReference type="EMBL" id="GIJ05192.1"/>
    </source>
</evidence>
<dbReference type="InterPro" id="IPR050708">
    <property type="entry name" value="T6SS_VgrG/RHS"/>
</dbReference>
<dbReference type="InterPro" id="IPR003587">
    <property type="entry name" value="Hint_dom_N"/>
</dbReference>
<dbReference type="Gene3D" id="2.180.10.10">
    <property type="entry name" value="RHS repeat-associated core"/>
    <property type="match status" value="2"/>
</dbReference>
<dbReference type="SUPFAM" id="SSF51294">
    <property type="entry name" value="Hedgehog/intein (Hint) domain"/>
    <property type="match status" value="1"/>
</dbReference>
<dbReference type="PROSITE" id="PS50817">
    <property type="entry name" value="INTEIN_N_TER"/>
    <property type="match status" value="1"/>
</dbReference>
<dbReference type="InterPro" id="IPR045351">
    <property type="entry name" value="DUF6531"/>
</dbReference>
<keyword evidence="1" id="KW-0677">Repeat</keyword>
<dbReference type="Pfam" id="PF07591">
    <property type="entry name" value="PT-HINT"/>
    <property type="match status" value="1"/>
</dbReference>
<accession>A0A8J3YCE2</accession>
<dbReference type="GO" id="GO:0005975">
    <property type="term" value="P:carbohydrate metabolic process"/>
    <property type="evidence" value="ECO:0007669"/>
    <property type="project" value="UniProtKB-ARBA"/>
</dbReference>
<dbReference type="Gene3D" id="2.60.40.10">
    <property type="entry name" value="Immunoglobulins"/>
    <property type="match status" value="2"/>
</dbReference>
<gene>
    <name evidence="4" type="ORF">Sya03_45440</name>
</gene>
<dbReference type="InterPro" id="IPR022385">
    <property type="entry name" value="Rhs_assc_core"/>
</dbReference>
<dbReference type="PROSITE" id="PS50818">
    <property type="entry name" value="INTEIN_C_TER"/>
    <property type="match status" value="1"/>
</dbReference>
<dbReference type="Pfam" id="PF25023">
    <property type="entry name" value="TEN_YD-shell"/>
    <property type="match status" value="2"/>
</dbReference>
<dbReference type="InterPro" id="IPR032869">
    <property type="entry name" value="WHH_dom_containing"/>
</dbReference>
<proteinExistence type="predicted"/>
<protein>
    <recommendedName>
        <fullName evidence="3">Hint domain-containing protein</fullName>
    </recommendedName>
</protein>
<dbReference type="CDD" id="cd00603">
    <property type="entry name" value="IPT_PCSR"/>
    <property type="match status" value="1"/>
</dbReference>
<dbReference type="Gene3D" id="2.60.120.380">
    <property type="match status" value="1"/>
</dbReference>
<dbReference type="InterPro" id="IPR013783">
    <property type="entry name" value="Ig-like_fold"/>
</dbReference>
<dbReference type="Gene3D" id="2.170.16.10">
    <property type="entry name" value="Hedgehog/Intein (Hint) domain"/>
    <property type="match status" value="1"/>
</dbReference>
<dbReference type="InterPro" id="IPR006530">
    <property type="entry name" value="YD"/>
</dbReference>
<dbReference type="SUPFAM" id="SSF81296">
    <property type="entry name" value="E set domains"/>
    <property type="match status" value="2"/>
</dbReference>
<sequence length="2296" mass="242267">MTHTGGETARYEYDPAGNITKVERYPSTRLSLVSVVPMSARRGETVTVHGTGFSTDPAANTVKIGGAPMPVSKATATTLTLTIPAMSGTGPVTVQVGASTVTGPVFTLTPGAPSVTRIEPDSGPPGTEAVVTGLGFDTTPTDNVVSINGVRTEVTAASVTSLTIRIPRTTSGRLRVETPNGTFSGPDFFVPSVGVNPDLIESWDRVYPGSSRPVRIDGAGHASVVLFSAPDSGMASVGLTGLTFAAGVEVSLFDPDGVPVPGAGRTEYGQRNIQIDMTGLRPGPTYQLLVMPRENRTGALTAHLSEPVTGVVTTTGAAVPASLAVPGQDLRLAFDGTAGQALSLGLTGSTLTEGWNATVLRPDGTKLIDSRLGIQADDSIDLGTLAATGRYTLVLDPRYAGMGAVTTTLSARVDAGVATITGTAVNLVVTRAGQDAVFSFTGASGARLNLGVTDNQFDRNVEFHLFDPADPERRTIYSSTTLARSADSIRLPALSATGTYAVRINPQRAGTGQLKVTLSAPIDGGALTTTGKAAAATIGRPGQDIAFTFDAAQGDALSIGVTGNTFSTNTRVVVLGPTGASVHTAGVLATSYGNIDLPALTAAGRHTVLFRSDRAATGTAQLILSARLDAGELSVGGAVRTVAVTRRGQNARLTFNRPGTAQFTLGVVSNGLTDYTQARLIEPDGVERHLPSVRDTDVAMPDLTKTGTHQLILDPHDGVTGELRLRLLARQPTGRAAAPVSTPAARPASRRAPQTPAPPPAGDDLTWTPDRDNLLGKDWSTRRPAVAAPRPLRAKKGTTALSGHTYTIDGMPLAGVTVTAGGAKATTDRTGRFLLTGLPAGATTFTVDGTAAGPASRTFGVYTVRADVRRGRTTVLPYTIWMQALDTQHTVKLASPTTAETVLTTPKIPGLEIRIPAGSVVRDAAGNVVTELGITPIPVDRAPFPIPPGSAVPVYFTVQPGGTFVFPDGAQVIYPNQHGLRPGAVVDFESYDPEGTGWHVYGTGTVSKDGRQIVPDGASRIWSFQMFSAFKDVNLGGWDLGIFDDLAEWLSGDPVDLSTGMMVDSHTDLTVPDVTPLAVTRNYFQGDTRPREFGVGQSSQYHIFLRSATNNAASVDLYLPGGKKVHFARTTPGTAWAGVAFAADAVAGEWRGAVLQCLSDTCFGGPGWKLTRRDGTKLFFPWGPNAVSAIEDRHGNRTTITRGPNLNVADVRSSNGKWLSFTHDEAGRITTARDSGGRVVTYGYDATGRLASVAGPGTRSLSYTYDAAGRLRSATDARGVTYLTNEFDDGGRVRKQILTDGQVYEFRYTIGANGRITATEVTQPNTAVRRVTFNAVGAVLTDTQAYGSPLAQTTTYERNGQNVVTAVTDHGGRRTTYTYDDDGNLRQATALAGTADAARSGVYGYGGPFGQPLTYTDQSDKVTTFAYEADGDLKSVEDPLGRVTRYAWTGQGQLKTVTDPAGRTTTLHYRDGDLTSVTDHAGRATRQFVDALGRPSRVVDPAGSVTRVVYDALNQVRQVVDPLGNVTKLDYDANGNLERLTDPRNKINSWTYDHSDRLRTWTDPLNAVVRRDYGPQWSTATSRTAKTTRVEHDLLDRVRLVSSGVVGNTAESTITPTYDDLGRLKTLSDTAAAGVTTFDYDKLDRIERITKPEGVTSYTYRPTGEVRTATAGGQGAVEYRYDAAGAREAVVRGAVQTTLGYDAGGDLTTVTLPGGWTETVARDTIGRVTGLTYKHNGATKGALTYGYDAAGRIASTTGSLAKVALPAARTATYDDGNRLRTVGPATIAFDADGNLRTDGARTYTWNARGQLTAITGGGTAGFTYGPAGERTGRTVAGAATTFLTERGQPAVEQRGAAATSLLAGGTDRWFHRSEDGGRAYLTDLAGSTIALGDAAGALRTQYSYDPFGAAATTGDASTNAFTYTGREDDGTGLMYYRARYYSPALQRFVSEDPIGFAGGGNLYAYAANSPTNYTDPSGNNPLLVGCLLGGLTDGAMEWAGQRLSGRKVDWGWGGVGGAAALGCAAGAAGAWFDAFLDGAKATKGLGSCAVNSFTGDTLVVMADGTRRPIADVKAGDRVLATPDDDVRGGRSEARTVQTVIVGDGEKNLVHVSTDGGGTLTATDGHPFWVQDLARWVTAAELRNGQWLRTSAGTFVQVTAIERETRNERVHNLTVEDFHTYYVVAGAADVLVHNCGPTKIRNGHLAGGHHDRTKVPFDQSGFPDFSGWRHPDVQNDVFITPTYNRARDAAAANKQMGWDKTPAGYKWHHHQEKGRMQLIEEWVHDKTGHTGGFSLWD</sequence>
<dbReference type="EMBL" id="BOOY01000032">
    <property type="protein sequence ID" value="GIJ05192.1"/>
    <property type="molecule type" value="Genomic_DNA"/>
</dbReference>
<dbReference type="InterPro" id="IPR030934">
    <property type="entry name" value="Intein_C"/>
</dbReference>
<organism evidence="4 5">
    <name type="scientific">Spirilliplanes yamanashiensis</name>
    <dbReference type="NCBI Taxonomy" id="42233"/>
    <lineage>
        <taxon>Bacteria</taxon>
        <taxon>Bacillati</taxon>
        <taxon>Actinomycetota</taxon>
        <taxon>Actinomycetes</taxon>
        <taxon>Micromonosporales</taxon>
        <taxon>Micromonosporaceae</taxon>
        <taxon>Spirilliplanes</taxon>
    </lineage>
</organism>
<dbReference type="PANTHER" id="PTHR32305:SF15">
    <property type="entry name" value="PROTEIN RHSA-RELATED"/>
    <property type="match status" value="1"/>
</dbReference>
<dbReference type="SMART" id="SM00306">
    <property type="entry name" value="HintN"/>
    <property type="match status" value="1"/>
</dbReference>
<evidence type="ECO:0000256" key="1">
    <source>
        <dbReference type="ARBA" id="ARBA00022737"/>
    </source>
</evidence>